<comment type="caution">
    <text evidence="1">The sequence shown here is derived from an EMBL/GenBank/DDBJ whole genome shotgun (WGS) entry which is preliminary data.</text>
</comment>
<evidence type="ECO:0000313" key="2">
    <source>
        <dbReference type="Proteomes" id="UP000826656"/>
    </source>
</evidence>
<accession>A0ABQ7UVP3</accession>
<name>A0ABQ7UVP3_SOLTU</name>
<protein>
    <submittedName>
        <fullName evidence="1">Uncharacterized protein</fullName>
    </submittedName>
</protein>
<proteinExistence type="predicted"/>
<evidence type="ECO:0000313" key="1">
    <source>
        <dbReference type="EMBL" id="KAH0755910.1"/>
    </source>
</evidence>
<dbReference type="Proteomes" id="UP000826656">
    <property type="component" value="Unassembled WGS sequence"/>
</dbReference>
<keyword evidence="2" id="KW-1185">Reference proteome</keyword>
<dbReference type="EMBL" id="JAIVGD010000018">
    <property type="protein sequence ID" value="KAH0755910.1"/>
    <property type="molecule type" value="Genomic_DNA"/>
</dbReference>
<sequence length="100" mass="11738">MDSVENHLEAHYHLNVYKRLFVSRISLEKRLILFVLKKTWEYHEQFEIEMAMNGRESCIVDVGLQFATSGSSPCLLKFGHWFGNILSWFKTMKKGRKQGA</sequence>
<organism evidence="1 2">
    <name type="scientific">Solanum tuberosum</name>
    <name type="common">Potato</name>
    <dbReference type="NCBI Taxonomy" id="4113"/>
    <lineage>
        <taxon>Eukaryota</taxon>
        <taxon>Viridiplantae</taxon>
        <taxon>Streptophyta</taxon>
        <taxon>Embryophyta</taxon>
        <taxon>Tracheophyta</taxon>
        <taxon>Spermatophyta</taxon>
        <taxon>Magnoliopsida</taxon>
        <taxon>eudicotyledons</taxon>
        <taxon>Gunneridae</taxon>
        <taxon>Pentapetalae</taxon>
        <taxon>asterids</taxon>
        <taxon>lamiids</taxon>
        <taxon>Solanales</taxon>
        <taxon>Solanaceae</taxon>
        <taxon>Solanoideae</taxon>
        <taxon>Solaneae</taxon>
        <taxon>Solanum</taxon>
    </lineage>
</organism>
<gene>
    <name evidence="1" type="ORF">KY290_026180</name>
</gene>
<reference evidence="1 2" key="1">
    <citation type="journal article" date="2021" name="bioRxiv">
        <title>Chromosome-scale and haplotype-resolved genome assembly of a tetraploid potato cultivar.</title>
        <authorList>
            <person name="Sun H."/>
            <person name="Jiao W.-B."/>
            <person name="Krause K."/>
            <person name="Campoy J.A."/>
            <person name="Goel M."/>
            <person name="Folz-Donahue K."/>
            <person name="Kukat C."/>
            <person name="Huettel B."/>
            <person name="Schneeberger K."/>
        </authorList>
    </citation>
    <scope>NUCLEOTIDE SEQUENCE [LARGE SCALE GENOMIC DNA]</scope>
    <source>
        <strain evidence="1">SolTubOtavaFocal</strain>
        <tissue evidence="1">Leaves</tissue>
    </source>
</reference>